<reference evidence="3" key="1">
    <citation type="journal article" date="2019" name="Int. J. Syst. Evol. Microbiol.">
        <title>The Global Catalogue of Microorganisms (GCM) 10K type strain sequencing project: providing services to taxonomists for standard genome sequencing and annotation.</title>
        <authorList>
            <consortium name="The Broad Institute Genomics Platform"/>
            <consortium name="The Broad Institute Genome Sequencing Center for Infectious Disease"/>
            <person name="Wu L."/>
            <person name="Ma J."/>
        </authorList>
    </citation>
    <scope>NUCLEOTIDE SEQUENCE [LARGE SCALE GENOMIC DNA]</scope>
    <source>
        <strain evidence="3">CGMCC 1.15407</strain>
    </source>
</reference>
<keyword evidence="1" id="KW-1133">Transmembrane helix</keyword>
<comment type="caution">
    <text evidence="2">The sequence shown here is derived from an EMBL/GenBank/DDBJ whole genome shotgun (WGS) entry which is preliminary data.</text>
</comment>
<keyword evidence="1" id="KW-0472">Membrane</keyword>
<keyword evidence="1" id="KW-0812">Transmembrane</keyword>
<name>A0ABQ1UHF6_9BACT</name>
<proteinExistence type="predicted"/>
<keyword evidence="3" id="KW-1185">Reference proteome</keyword>
<feature type="transmembrane region" description="Helical" evidence="1">
    <location>
        <begin position="96"/>
        <end position="117"/>
    </location>
</feature>
<dbReference type="Proteomes" id="UP000647339">
    <property type="component" value="Unassembled WGS sequence"/>
</dbReference>
<evidence type="ECO:0000256" key="1">
    <source>
        <dbReference type="SAM" id="Phobius"/>
    </source>
</evidence>
<sequence length="209" mass="23837">MKPFLILLGYSLALYLATLLLIDFEGMLLNEMLNEDALELSFKEVQTAIDEMLYWNRFSALFAFLMFTVKCFLVAVVLYAGLFFADRHKEVRLGTLFGIAVYAEVVFVIAGLVKLVYVSAYGLSYQEFAAFYPLSLLNLFDLENINPVFSYPLQLVNLFELVYVFVLVYLVKEELELSMPKSSNIVLGSYGTALFCWVVFTVFITLNMS</sequence>
<feature type="transmembrane region" description="Helical" evidence="1">
    <location>
        <begin position="60"/>
        <end position="84"/>
    </location>
</feature>
<dbReference type="EMBL" id="BMIU01000001">
    <property type="protein sequence ID" value="GGF17580.1"/>
    <property type="molecule type" value="Genomic_DNA"/>
</dbReference>
<dbReference type="RefSeq" id="WP_137402568.1">
    <property type="nucleotide sequence ID" value="NZ_BMIU01000001.1"/>
</dbReference>
<organism evidence="2 3">
    <name type="scientific">Echinicola rosea</name>
    <dbReference type="NCBI Taxonomy" id="1807691"/>
    <lineage>
        <taxon>Bacteria</taxon>
        <taxon>Pseudomonadati</taxon>
        <taxon>Bacteroidota</taxon>
        <taxon>Cytophagia</taxon>
        <taxon>Cytophagales</taxon>
        <taxon>Cyclobacteriaceae</taxon>
        <taxon>Echinicola</taxon>
    </lineage>
</organism>
<feature type="transmembrane region" description="Helical" evidence="1">
    <location>
        <begin position="183"/>
        <end position="206"/>
    </location>
</feature>
<feature type="transmembrane region" description="Helical" evidence="1">
    <location>
        <begin position="151"/>
        <end position="171"/>
    </location>
</feature>
<evidence type="ECO:0000313" key="3">
    <source>
        <dbReference type="Proteomes" id="UP000647339"/>
    </source>
</evidence>
<gene>
    <name evidence="2" type="ORF">GCM10011339_01870</name>
</gene>
<accession>A0ABQ1UHF6</accession>
<evidence type="ECO:0000313" key="2">
    <source>
        <dbReference type="EMBL" id="GGF17580.1"/>
    </source>
</evidence>
<evidence type="ECO:0008006" key="4">
    <source>
        <dbReference type="Google" id="ProtNLM"/>
    </source>
</evidence>
<protein>
    <recommendedName>
        <fullName evidence="4">Yip1 domain-containing protein</fullName>
    </recommendedName>
</protein>